<dbReference type="GO" id="GO:0006357">
    <property type="term" value="P:regulation of transcription by RNA polymerase II"/>
    <property type="evidence" value="ECO:0007669"/>
    <property type="project" value="InterPro"/>
</dbReference>
<keyword evidence="9" id="KW-1185">Reference proteome</keyword>
<keyword evidence="3 4" id="KW-0238">DNA-binding</keyword>
<dbReference type="GO" id="GO:0005634">
    <property type="term" value="C:nucleus"/>
    <property type="evidence" value="ECO:0007669"/>
    <property type="project" value="UniProtKB-SubCell"/>
</dbReference>
<dbReference type="InterPro" id="IPR044977">
    <property type="entry name" value="RLT1-3"/>
</dbReference>
<name>A0AAQ3K302_9LILI</name>
<dbReference type="InterPro" id="IPR009057">
    <property type="entry name" value="Homeodomain-like_sf"/>
</dbReference>
<keyword evidence="3 4" id="KW-0371">Homeobox</keyword>
<dbReference type="EMBL" id="CP136892">
    <property type="protein sequence ID" value="WOL01008.1"/>
    <property type="molecule type" value="Genomic_DNA"/>
</dbReference>
<dbReference type="Pfam" id="PF15613">
    <property type="entry name" value="WSD"/>
    <property type="match status" value="1"/>
</dbReference>
<evidence type="ECO:0000256" key="2">
    <source>
        <dbReference type="ARBA" id="ARBA00023242"/>
    </source>
</evidence>
<dbReference type="AlphaFoldDB" id="A0AAQ3K302"/>
<feature type="compositionally biased region" description="Basic residues" evidence="5">
    <location>
        <begin position="266"/>
        <end position="275"/>
    </location>
</feature>
<accession>A0AAQ3K302</accession>
<dbReference type="Proteomes" id="UP001327560">
    <property type="component" value="Chromosome 3"/>
</dbReference>
<feature type="DNA-binding region" description="Homeobox" evidence="3">
    <location>
        <begin position="20"/>
        <end position="69"/>
    </location>
</feature>
<feature type="domain" description="DDT" evidence="7">
    <location>
        <begin position="386"/>
        <end position="445"/>
    </location>
</feature>
<feature type="region of interest" description="Disordered" evidence="5">
    <location>
        <begin position="596"/>
        <end position="628"/>
    </location>
</feature>
<evidence type="ECO:0000259" key="7">
    <source>
        <dbReference type="PROSITE" id="PS50827"/>
    </source>
</evidence>
<dbReference type="PROSITE" id="PS50071">
    <property type="entry name" value="HOMEOBOX_2"/>
    <property type="match status" value="1"/>
</dbReference>
<evidence type="ECO:0000256" key="4">
    <source>
        <dbReference type="RuleBase" id="RU000682"/>
    </source>
</evidence>
<feature type="region of interest" description="Disordered" evidence="5">
    <location>
        <begin position="252"/>
        <end position="295"/>
    </location>
</feature>
<dbReference type="GO" id="GO:0003677">
    <property type="term" value="F:DNA binding"/>
    <property type="evidence" value="ECO:0007669"/>
    <property type="project" value="UniProtKB-UniRule"/>
</dbReference>
<evidence type="ECO:0000256" key="1">
    <source>
        <dbReference type="ARBA" id="ARBA00004123"/>
    </source>
</evidence>
<proteinExistence type="predicted"/>
<dbReference type="Gene3D" id="1.10.10.60">
    <property type="entry name" value="Homeodomain-like"/>
    <property type="match status" value="1"/>
</dbReference>
<feature type="domain" description="Homeobox" evidence="6">
    <location>
        <begin position="18"/>
        <end position="68"/>
    </location>
</feature>
<dbReference type="SMART" id="SM00389">
    <property type="entry name" value="HOX"/>
    <property type="match status" value="1"/>
</dbReference>
<dbReference type="InterPro" id="IPR028942">
    <property type="entry name" value="WHIM1_dom"/>
</dbReference>
<reference evidence="8 9" key="1">
    <citation type="submission" date="2023-10" db="EMBL/GenBank/DDBJ databases">
        <title>Chromosome-scale genome assembly provides insights into flower coloration mechanisms of Canna indica.</title>
        <authorList>
            <person name="Li C."/>
        </authorList>
    </citation>
    <scope>NUCLEOTIDE SEQUENCE [LARGE SCALE GENOMIC DNA]</scope>
    <source>
        <tissue evidence="8">Flower</tissue>
    </source>
</reference>
<evidence type="ECO:0000313" key="9">
    <source>
        <dbReference type="Proteomes" id="UP001327560"/>
    </source>
</evidence>
<sequence>MGIDITDGQIGTGTKKKTPSQLQSLEKFYSDEKYPKQIKLEEYASALNLTYNQVRVWFSERRRKEKRNSIIKSFPTGSSFQTSKFSDSHRGTSGTSLRCAIEKMDQLVRHKGRYKVSEHLNKSHSGGRINNAEHKHHIDLQTSLPKDYILSRIFRKDGPSLGLEFDPPPGNAFGHNKELQKLQACHDSQQIPKRTKVSVSPILSLRALPENNLPTGKHGMGKGLMTVWCATQPNEQNLPDGVSFTDRSTWRSLRSNASHKATSSHVSRHTRHSSQKKLQDKRKQERKKIQVPSKKDINQTEPYLKDCSLSLDECLEQSSELITLVDDEELELEELQAGPNPLKCSAHLSSNGRHGCPLCKDLLARFPPDIVRMKQLFSTRPWDSSSELVKKLFKVLQFIYRRSTIIDVCPFTVDEFAQAFHDKDSLLLGKIHVALLNLLMLDAEKELTSGSTPRASKVCRCIVFLNFVREQNFDINQWRKSLTPLTWAEILRQVLIAAGFGSKHNMVRKGNNKERNQMEKYGLHHRTLKGELFSLLSKQGSGGLKISELARVSQIVELDLPNTTEELEQLIYSTLSSDITLFEKIAPSAYRLRVDPHIKGKSDSQSDTEDSGSVDDESNASASCSSDDSEVDSAIQDWQIVKCKVRHKKTSQDLTEYMEIDESYSGEAWMQGLMEGEYINLSIEEKLDALVALIDVVGACSGLRIEEAIKPISVIPNIQYRGSGAKIKKNCQVSSMPLLEGNGNGEATLSHSALHTSVSSVNTCSNKRGCQSTSPEINNSEVKEVCKDVHPMQSIFLGSDRRYNDYWLFLGPCAARDPGHRRVYFESSEDGHWEVIDTAQALHALLSILDSRGTREARLIASLEKRKSFLCQAMHEHSVMHSVAITGSRQTKSSEPSSLDATSGGGSSPTSDIDNVLIPSKLDSLSVSPCAIDLEIGRSSEEKRQRWYRLQSYDRWIWNSFYSTLNSVRYGKRSYMESLAHCENCHDLYWRDEKHCKTCHTTFEIDFDLEERYAIHIATCREPEDVGEFPKHKVLPSQLQVLKASVHAIESSMPEAALAGTWRASAHKLWVKRLRRASSLPEFLQVLTDFVGAINGEWLCECLTLNCDMAADDVIINFQTMPQTTSAVALWIFKLDTLIAPHLGVQAERSPVPEPQLKRRRTCVNS</sequence>
<dbReference type="SUPFAM" id="SSF46689">
    <property type="entry name" value="Homeodomain-like"/>
    <property type="match status" value="1"/>
</dbReference>
<dbReference type="Pfam" id="PF15612">
    <property type="entry name" value="WHIM1"/>
    <property type="match status" value="1"/>
</dbReference>
<feature type="region of interest" description="Disordered" evidence="5">
    <location>
        <begin position="886"/>
        <end position="912"/>
    </location>
</feature>
<evidence type="ECO:0000256" key="3">
    <source>
        <dbReference type="PROSITE-ProRule" id="PRU00108"/>
    </source>
</evidence>
<organism evidence="8 9">
    <name type="scientific">Canna indica</name>
    <name type="common">Indian-shot</name>
    <dbReference type="NCBI Taxonomy" id="4628"/>
    <lineage>
        <taxon>Eukaryota</taxon>
        <taxon>Viridiplantae</taxon>
        <taxon>Streptophyta</taxon>
        <taxon>Embryophyta</taxon>
        <taxon>Tracheophyta</taxon>
        <taxon>Spermatophyta</taxon>
        <taxon>Magnoliopsida</taxon>
        <taxon>Liliopsida</taxon>
        <taxon>Zingiberales</taxon>
        <taxon>Cannaceae</taxon>
        <taxon>Canna</taxon>
    </lineage>
</organism>
<evidence type="ECO:0000256" key="5">
    <source>
        <dbReference type="SAM" id="MobiDB-lite"/>
    </source>
</evidence>
<feature type="compositionally biased region" description="Polar residues" evidence="5">
    <location>
        <begin position="252"/>
        <end position="261"/>
    </location>
</feature>
<gene>
    <name evidence="8" type="ORF">Cni_G09721</name>
</gene>
<dbReference type="SMART" id="SM00571">
    <property type="entry name" value="DDT"/>
    <property type="match status" value="1"/>
</dbReference>
<dbReference type="InterPro" id="IPR028941">
    <property type="entry name" value="WHIM2_dom"/>
</dbReference>
<dbReference type="PANTHER" id="PTHR36968:SF8">
    <property type="entry name" value="HOMEOBOX-DDT DOMAIN PROTEIN RLT3 ISOFORM X1"/>
    <property type="match status" value="1"/>
</dbReference>
<feature type="compositionally biased region" description="Acidic residues" evidence="5">
    <location>
        <begin position="606"/>
        <end position="618"/>
    </location>
</feature>
<feature type="compositionally biased region" description="Polar residues" evidence="5">
    <location>
        <begin position="886"/>
        <end position="901"/>
    </location>
</feature>
<dbReference type="InterPro" id="IPR018501">
    <property type="entry name" value="DDT_dom"/>
</dbReference>
<dbReference type="CDD" id="cd00086">
    <property type="entry name" value="homeodomain"/>
    <property type="match status" value="1"/>
</dbReference>
<comment type="subcellular location">
    <subcellularLocation>
        <location evidence="1 3 4">Nucleus</location>
    </subcellularLocation>
</comment>
<dbReference type="PROSITE" id="PS50827">
    <property type="entry name" value="DDT"/>
    <property type="match status" value="1"/>
</dbReference>
<dbReference type="Pfam" id="PF00046">
    <property type="entry name" value="Homeodomain"/>
    <property type="match status" value="1"/>
</dbReference>
<dbReference type="InterPro" id="IPR001356">
    <property type="entry name" value="HD"/>
</dbReference>
<evidence type="ECO:0000313" key="8">
    <source>
        <dbReference type="EMBL" id="WOL01008.1"/>
    </source>
</evidence>
<protein>
    <submittedName>
        <fullName evidence="8">Homeobox-DDT domain protein RLT3</fullName>
    </submittedName>
</protein>
<dbReference type="Pfam" id="PF02791">
    <property type="entry name" value="DDT"/>
    <property type="match status" value="1"/>
</dbReference>
<keyword evidence="2 3" id="KW-0539">Nucleus</keyword>
<dbReference type="PANTHER" id="PTHR36968">
    <property type="entry name" value="HOMEOBOX-DDT DOMAIN PROTEIN RLT2"/>
    <property type="match status" value="1"/>
</dbReference>
<evidence type="ECO:0000259" key="6">
    <source>
        <dbReference type="PROSITE" id="PS50071"/>
    </source>
</evidence>